<dbReference type="PROSITE" id="PS51186">
    <property type="entry name" value="GNAT"/>
    <property type="match status" value="1"/>
</dbReference>
<dbReference type="InterPro" id="IPR016181">
    <property type="entry name" value="Acyl_CoA_acyltransferase"/>
</dbReference>
<dbReference type="EMBL" id="JACCBN010000001">
    <property type="protein sequence ID" value="NYD36519.1"/>
    <property type="molecule type" value="Genomic_DNA"/>
</dbReference>
<evidence type="ECO:0000313" key="4">
    <source>
        <dbReference type="EMBL" id="NYD36519.1"/>
    </source>
</evidence>
<evidence type="ECO:0000259" key="3">
    <source>
        <dbReference type="PROSITE" id="PS51186"/>
    </source>
</evidence>
<gene>
    <name evidence="4" type="ORF">BJ983_002621</name>
</gene>
<proteinExistence type="predicted"/>
<comment type="caution">
    <text evidence="4">The sequence shown here is derived from an EMBL/GenBank/DDBJ whole genome shotgun (WGS) entry which is preliminary data.</text>
</comment>
<evidence type="ECO:0000256" key="2">
    <source>
        <dbReference type="ARBA" id="ARBA00023315"/>
    </source>
</evidence>
<feature type="domain" description="N-acetyltransferase" evidence="3">
    <location>
        <begin position="8"/>
        <end position="177"/>
    </location>
</feature>
<organism evidence="4 5">
    <name type="scientific">Actinomycetospora corticicola</name>
    <dbReference type="NCBI Taxonomy" id="663602"/>
    <lineage>
        <taxon>Bacteria</taxon>
        <taxon>Bacillati</taxon>
        <taxon>Actinomycetota</taxon>
        <taxon>Actinomycetes</taxon>
        <taxon>Pseudonocardiales</taxon>
        <taxon>Pseudonocardiaceae</taxon>
        <taxon>Actinomycetospora</taxon>
    </lineage>
</organism>
<dbReference type="GO" id="GO:0016747">
    <property type="term" value="F:acyltransferase activity, transferring groups other than amino-acyl groups"/>
    <property type="evidence" value="ECO:0007669"/>
    <property type="project" value="InterPro"/>
</dbReference>
<dbReference type="Proteomes" id="UP000535890">
    <property type="component" value="Unassembled WGS sequence"/>
</dbReference>
<dbReference type="InterPro" id="IPR000182">
    <property type="entry name" value="GNAT_dom"/>
</dbReference>
<protein>
    <submittedName>
        <fullName evidence="4">GNAT superfamily N-acetyltransferase</fullName>
    </submittedName>
</protein>
<dbReference type="InterPro" id="IPR050832">
    <property type="entry name" value="Bact_Acetyltransf"/>
</dbReference>
<sequence length="178" mass="19076">MTVAVGKPTVRPAGVEDLPAVELHMRAMLVELGGHDPRFHTDVDDLAAAYLGQPDRVLLVSYAEDGTVAGTASVRPGGPQAEYVPEWLAARYASASVGQICRVWVAPSARRGGYGRTLAQAAVDWAVDRFDVVCLHTNASVPGALAFWRAFPGLVEVYDARPDPWSTVHFEVASPGEH</sequence>
<keyword evidence="5" id="KW-1185">Reference proteome</keyword>
<evidence type="ECO:0000313" key="5">
    <source>
        <dbReference type="Proteomes" id="UP000535890"/>
    </source>
</evidence>
<dbReference type="Gene3D" id="3.40.630.30">
    <property type="match status" value="1"/>
</dbReference>
<dbReference type="AlphaFoldDB" id="A0A7Y9J6I5"/>
<dbReference type="RefSeq" id="WP_179794185.1">
    <property type="nucleotide sequence ID" value="NZ_BAABHP010000021.1"/>
</dbReference>
<keyword evidence="2" id="KW-0012">Acyltransferase</keyword>
<reference evidence="4 5" key="1">
    <citation type="submission" date="2020-07" db="EMBL/GenBank/DDBJ databases">
        <title>Sequencing the genomes of 1000 actinobacteria strains.</title>
        <authorList>
            <person name="Klenk H.-P."/>
        </authorList>
    </citation>
    <scope>NUCLEOTIDE SEQUENCE [LARGE SCALE GENOMIC DNA]</scope>
    <source>
        <strain evidence="4 5">DSM 45772</strain>
    </source>
</reference>
<keyword evidence="1 4" id="KW-0808">Transferase</keyword>
<dbReference type="SUPFAM" id="SSF55729">
    <property type="entry name" value="Acyl-CoA N-acyltransferases (Nat)"/>
    <property type="match status" value="1"/>
</dbReference>
<dbReference type="PANTHER" id="PTHR43877:SF2">
    <property type="entry name" value="AMINOALKYLPHOSPHONATE N-ACETYLTRANSFERASE-RELATED"/>
    <property type="match status" value="1"/>
</dbReference>
<name>A0A7Y9J6I5_9PSEU</name>
<dbReference type="Pfam" id="PF00583">
    <property type="entry name" value="Acetyltransf_1"/>
    <property type="match status" value="1"/>
</dbReference>
<evidence type="ECO:0000256" key="1">
    <source>
        <dbReference type="ARBA" id="ARBA00022679"/>
    </source>
</evidence>
<dbReference type="CDD" id="cd04301">
    <property type="entry name" value="NAT_SF"/>
    <property type="match status" value="1"/>
</dbReference>
<accession>A0A7Y9J6I5</accession>
<dbReference type="PANTHER" id="PTHR43877">
    <property type="entry name" value="AMINOALKYLPHOSPHONATE N-ACETYLTRANSFERASE-RELATED-RELATED"/>
    <property type="match status" value="1"/>
</dbReference>